<feature type="region of interest" description="Disordered" evidence="4">
    <location>
        <begin position="185"/>
        <end position="216"/>
    </location>
</feature>
<comment type="subcellular location">
    <subcellularLocation>
        <location evidence="1">Nucleus</location>
    </subcellularLocation>
</comment>
<name>A0AA88I2W3_ARTSF</name>
<feature type="domain" description="CRC" evidence="5">
    <location>
        <begin position="268"/>
        <end position="383"/>
    </location>
</feature>
<dbReference type="PANTHER" id="PTHR12446:SF34">
    <property type="entry name" value="PROTEIN LIN-54 HOMOLOG"/>
    <property type="match status" value="1"/>
</dbReference>
<dbReference type="Pfam" id="PF03638">
    <property type="entry name" value="TCR"/>
    <property type="match status" value="2"/>
</dbReference>
<evidence type="ECO:0000256" key="2">
    <source>
        <dbReference type="ARBA" id="ARBA00007267"/>
    </source>
</evidence>
<reference evidence="6" key="1">
    <citation type="submission" date="2023-07" db="EMBL/GenBank/DDBJ databases">
        <title>Chromosome-level genome assembly of Artemia franciscana.</title>
        <authorList>
            <person name="Jo E."/>
        </authorList>
    </citation>
    <scope>NUCLEOTIDE SEQUENCE</scope>
    <source>
        <tissue evidence="6">Whole body</tissue>
    </source>
</reference>
<dbReference type="SMART" id="SM01114">
    <property type="entry name" value="CXC"/>
    <property type="match status" value="2"/>
</dbReference>
<evidence type="ECO:0000256" key="4">
    <source>
        <dbReference type="SAM" id="MobiDB-lite"/>
    </source>
</evidence>
<dbReference type="Proteomes" id="UP001187531">
    <property type="component" value="Unassembled WGS sequence"/>
</dbReference>
<dbReference type="GO" id="GO:0006355">
    <property type="term" value="P:regulation of DNA-templated transcription"/>
    <property type="evidence" value="ECO:0007669"/>
    <property type="project" value="TreeGrafter"/>
</dbReference>
<evidence type="ECO:0000259" key="5">
    <source>
        <dbReference type="PROSITE" id="PS51634"/>
    </source>
</evidence>
<accession>A0AA88I2W3</accession>
<keyword evidence="7" id="KW-1185">Reference proteome</keyword>
<proteinExistence type="inferred from homology"/>
<comment type="similarity">
    <text evidence="2">Belongs to the lin-54 family.</text>
</comment>
<dbReference type="InterPro" id="IPR028307">
    <property type="entry name" value="Lin-54_fam"/>
</dbReference>
<dbReference type="PROSITE" id="PS51634">
    <property type="entry name" value="CRC"/>
    <property type="match status" value="1"/>
</dbReference>
<dbReference type="InterPro" id="IPR005172">
    <property type="entry name" value="CRC"/>
</dbReference>
<sequence>MERGDAALEFGECSSRTSQWVMETANIEPDFETEVTEEYVVTEEATAIEDKPMIEERTAIKIPKQLIGNSTSFLKPRPVIRSVSEKLAHQNVKTVKTMSLTEAQRLGIVPPNNSKSPHVVVVKPGTPGPGFKVVTGQAEIRVLAGPPNPKPVHLVKFDSSSGSQEFITPKSCTPQSFKSIHRKMDNEFSTPAPSPSPSKSTYGSRQKPDVVLLPNSSYRRYGSSSYAPSESGRESQMSGFSDLYSRADTLSPTPSMYGKNYEANGLKTRKPCNCNKSQCLKLYCECFANGEFCHNCNCLNCFNNLKHEEERQKAIKACLDRNANAFKPKIGKTKGNNNTTERAHNKGCNCKRSGCLKNYCECYEAKIACSERCKCMGCKNTEEALCPNSAAKEEKLSRVVKGSRTKSGEPKPPRSFSFMTQDVVEATCQCLLAQAEEAVLSDKGAEAIEQLVLEEYGRCLVQIIDYANKMKS</sequence>
<evidence type="ECO:0000256" key="3">
    <source>
        <dbReference type="ARBA" id="ARBA00023242"/>
    </source>
</evidence>
<protein>
    <recommendedName>
        <fullName evidence="5">CRC domain-containing protein</fullName>
    </recommendedName>
</protein>
<evidence type="ECO:0000313" key="7">
    <source>
        <dbReference type="Proteomes" id="UP001187531"/>
    </source>
</evidence>
<organism evidence="6 7">
    <name type="scientific">Artemia franciscana</name>
    <name type="common">Brine shrimp</name>
    <name type="synonym">Artemia sanfranciscana</name>
    <dbReference type="NCBI Taxonomy" id="6661"/>
    <lineage>
        <taxon>Eukaryota</taxon>
        <taxon>Metazoa</taxon>
        <taxon>Ecdysozoa</taxon>
        <taxon>Arthropoda</taxon>
        <taxon>Crustacea</taxon>
        <taxon>Branchiopoda</taxon>
        <taxon>Anostraca</taxon>
        <taxon>Artemiidae</taxon>
        <taxon>Artemia</taxon>
    </lineage>
</organism>
<dbReference type="AlphaFoldDB" id="A0AA88I2W3"/>
<evidence type="ECO:0000256" key="1">
    <source>
        <dbReference type="ARBA" id="ARBA00004123"/>
    </source>
</evidence>
<comment type="caution">
    <text evidence="6">The sequence shown here is derived from an EMBL/GenBank/DDBJ whole genome shotgun (WGS) entry which is preliminary data.</text>
</comment>
<dbReference type="PANTHER" id="PTHR12446">
    <property type="entry name" value="TESMIN/TSO1-RELATED"/>
    <property type="match status" value="1"/>
</dbReference>
<evidence type="ECO:0000313" key="6">
    <source>
        <dbReference type="EMBL" id="KAK2721883.1"/>
    </source>
</evidence>
<dbReference type="InterPro" id="IPR033467">
    <property type="entry name" value="Tesmin/TSO1-like_CXC"/>
</dbReference>
<dbReference type="EMBL" id="JAVRJZ010000006">
    <property type="protein sequence ID" value="KAK2721883.1"/>
    <property type="molecule type" value="Genomic_DNA"/>
</dbReference>
<gene>
    <name evidence="6" type="ORF">QYM36_004008</name>
</gene>
<dbReference type="GO" id="GO:0005634">
    <property type="term" value="C:nucleus"/>
    <property type="evidence" value="ECO:0007669"/>
    <property type="project" value="UniProtKB-SubCell"/>
</dbReference>
<keyword evidence="3" id="KW-0539">Nucleus</keyword>